<dbReference type="Proteomes" id="UP000647491">
    <property type="component" value="Unassembled WGS sequence"/>
</dbReference>
<dbReference type="EMBL" id="JACRTJ010000006">
    <property type="protein sequence ID" value="MBC8598147.1"/>
    <property type="molecule type" value="Genomic_DNA"/>
</dbReference>
<name>A0ABR7NPU5_9FIRM</name>
<organism evidence="1 2">
    <name type="scientific">Enterocloster hominis</name>
    <name type="common">ex Liu et al. 2021</name>
    <dbReference type="NCBI Taxonomy" id="2763663"/>
    <lineage>
        <taxon>Bacteria</taxon>
        <taxon>Bacillati</taxon>
        <taxon>Bacillota</taxon>
        <taxon>Clostridia</taxon>
        <taxon>Lachnospirales</taxon>
        <taxon>Lachnospiraceae</taxon>
        <taxon>Enterocloster</taxon>
    </lineage>
</organism>
<sequence>MVIHVIGTVNGQVNEGMRNVATHLAKEFEKENTVLYSGLKQIPQIVLNSKRADVTMIFARANKLVYGLASIVTRVCKNTWIVLVQKPDADFMTKNDKHPLKCNYLSITEGDMKDVKITSGRHKKLFSVGIKAEKFTPVSVEQQKKLKRKYGFDPSKQLIIHVGHCSKGRGLEDFAKIHTAQKLVVASGMFEDENVVHVLNEANVKIHKGYLENVEEVYQMADAYLFPTRSTEFVISIPLSVMEALSCGVPVIGYKSFENLNEITGSEGAITLLDSAEQLDEVLLEVIKKKSDHSLLEKTGSWSEVAQSVLGMVREENA</sequence>
<proteinExistence type="predicted"/>
<evidence type="ECO:0000313" key="2">
    <source>
        <dbReference type="Proteomes" id="UP000647491"/>
    </source>
</evidence>
<dbReference type="Pfam" id="PF13692">
    <property type="entry name" value="Glyco_trans_1_4"/>
    <property type="match status" value="1"/>
</dbReference>
<dbReference type="SUPFAM" id="SSF53756">
    <property type="entry name" value="UDP-Glycosyltransferase/glycogen phosphorylase"/>
    <property type="match status" value="1"/>
</dbReference>
<gene>
    <name evidence="1" type="ORF">H8708_02725</name>
</gene>
<evidence type="ECO:0000313" key="1">
    <source>
        <dbReference type="EMBL" id="MBC8598147.1"/>
    </source>
</evidence>
<comment type="caution">
    <text evidence="1">The sequence shown here is derived from an EMBL/GenBank/DDBJ whole genome shotgun (WGS) entry which is preliminary data.</text>
</comment>
<protein>
    <submittedName>
        <fullName evidence="1">Glycosyltransferase</fullName>
    </submittedName>
</protein>
<reference evidence="1 2" key="1">
    <citation type="submission" date="2020-08" db="EMBL/GenBank/DDBJ databases">
        <title>Genome public.</title>
        <authorList>
            <person name="Liu C."/>
            <person name="Sun Q."/>
        </authorList>
    </citation>
    <scope>NUCLEOTIDE SEQUENCE [LARGE SCALE GENOMIC DNA]</scope>
    <source>
        <strain evidence="1 2">BX10</strain>
    </source>
</reference>
<keyword evidence="2" id="KW-1185">Reference proteome</keyword>
<accession>A0ABR7NPU5</accession>
<dbReference type="RefSeq" id="WP_262426875.1">
    <property type="nucleotide sequence ID" value="NZ_JACRTJ010000006.1"/>
</dbReference>
<dbReference type="Gene3D" id="3.40.50.2000">
    <property type="entry name" value="Glycogen Phosphorylase B"/>
    <property type="match status" value="1"/>
</dbReference>